<dbReference type="Proteomes" id="UP000556611">
    <property type="component" value="Unassembled WGS sequence"/>
</dbReference>
<dbReference type="PRINTS" id="PR00505">
    <property type="entry name" value="D12N6MTFRASE"/>
</dbReference>
<sequence>MPPFIYYGGKTRLAERIAAMLPEHRQYVEPFAGSLAVLLAKPRTRLETVNDLDGDLMLFWRVLRDRPDELAHVCALTPHSRAERDAALDRPEDLSDLERARRVWVCLSQGRSGTLRATGWRYTVDDSAKTSMGRSLAAYVDRIPAVATRLRGVSLECRPALELIEAYGRHRNTLLYVDPPYLAETRSAGGAHNYRHEMPRLEQHQELAAALVDCRATVVLSGYPSPVYDRLYAGWHRYELDSATSQGGTHQVRTEVLWSNRPLNAAPGRRCAASSLLHHRAGRRARTDPA</sequence>
<dbReference type="EMBL" id="JABARZ010000025">
    <property type="protein sequence ID" value="NMD58027.1"/>
    <property type="molecule type" value="Genomic_DNA"/>
</dbReference>
<keyword evidence="5" id="KW-1185">Reference proteome</keyword>
<protein>
    <submittedName>
        <fullName evidence="4">DNA adenine methylase</fullName>
    </submittedName>
</protein>
<keyword evidence="2" id="KW-0808">Transferase</keyword>
<evidence type="ECO:0000256" key="3">
    <source>
        <dbReference type="ARBA" id="ARBA00022691"/>
    </source>
</evidence>
<accession>A0ABX1LKK6</accession>
<dbReference type="PANTHER" id="PTHR30481:SF4">
    <property type="entry name" value="SITE-SPECIFIC DNA-METHYLTRANSFERASE (ADENINE-SPECIFIC)"/>
    <property type="match status" value="1"/>
</dbReference>
<organism evidence="4 5">
    <name type="scientific">Tsukamurella columbiensis</name>
    <dbReference type="NCBI Taxonomy" id="128509"/>
    <lineage>
        <taxon>Bacteria</taxon>
        <taxon>Bacillati</taxon>
        <taxon>Actinomycetota</taxon>
        <taxon>Actinomycetes</taxon>
        <taxon>Mycobacteriales</taxon>
        <taxon>Tsukamurellaceae</taxon>
        <taxon>Tsukamurella</taxon>
    </lineage>
</organism>
<evidence type="ECO:0000256" key="2">
    <source>
        <dbReference type="ARBA" id="ARBA00022679"/>
    </source>
</evidence>
<dbReference type="InterPro" id="IPR012327">
    <property type="entry name" value="MeTrfase_D12"/>
</dbReference>
<name>A0ABX1LKK6_9ACTN</name>
<evidence type="ECO:0000313" key="4">
    <source>
        <dbReference type="EMBL" id="NMD58027.1"/>
    </source>
</evidence>
<dbReference type="GO" id="GO:0008168">
    <property type="term" value="F:methyltransferase activity"/>
    <property type="evidence" value="ECO:0007669"/>
    <property type="project" value="UniProtKB-KW"/>
</dbReference>
<proteinExistence type="predicted"/>
<comment type="caution">
    <text evidence="4">The sequence shown here is derived from an EMBL/GenBank/DDBJ whole genome shotgun (WGS) entry which is preliminary data.</text>
</comment>
<dbReference type="Gene3D" id="3.40.50.150">
    <property type="entry name" value="Vaccinia Virus protein VP39"/>
    <property type="match status" value="2"/>
</dbReference>
<dbReference type="Pfam" id="PF02086">
    <property type="entry name" value="MethyltransfD12"/>
    <property type="match status" value="1"/>
</dbReference>
<evidence type="ECO:0000256" key="1">
    <source>
        <dbReference type="ARBA" id="ARBA00022603"/>
    </source>
</evidence>
<dbReference type="PANTHER" id="PTHR30481">
    <property type="entry name" value="DNA ADENINE METHYLASE"/>
    <property type="match status" value="1"/>
</dbReference>
<dbReference type="InterPro" id="IPR029063">
    <property type="entry name" value="SAM-dependent_MTases_sf"/>
</dbReference>
<keyword evidence="3" id="KW-0949">S-adenosyl-L-methionine</keyword>
<evidence type="ECO:0000313" key="5">
    <source>
        <dbReference type="Proteomes" id="UP000556611"/>
    </source>
</evidence>
<dbReference type="SUPFAM" id="SSF53335">
    <property type="entry name" value="S-adenosyl-L-methionine-dependent methyltransferases"/>
    <property type="match status" value="1"/>
</dbReference>
<keyword evidence="1 4" id="KW-0489">Methyltransferase</keyword>
<dbReference type="InterPro" id="IPR012263">
    <property type="entry name" value="M_m6A_EcoRV"/>
</dbReference>
<dbReference type="PIRSF" id="PIRSF000398">
    <property type="entry name" value="M_m6A_EcoRV"/>
    <property type="match status" value="1"/>
</dbReference>
<dbReference type="GO" id="GO:0032259">
    <property type="term" value="P:methylation"/>
    <property type="evidence" value="ECO:0007669"/>
    <property type="project" value="UniProtKB-KW"/>
</dbReference>
<reference evidence="4 5" key="1">
    <citation type="submission" date="2020-04" db="EMBL/GenBank/DDBJ databases">
        <title>MicrobeNet Type strains.</title>
        <authorList>
            <person name="Nicholson A.C."/>
        </authorList>
    </citation>
    <scope>NUCLEOTIDE SEQUENCE [LARGE SCALE GENOMIC DNA]</scope>
    <source>
        <strain evidence="4 5">ATCC BAA-330</strain>
    </source>
</reference>
<gene>
    <name evidence="4" type="ORF">HHU10_20635</name>
</gene>